<accession>A0A2P8F0W3</accession>
<reference evidence="1 2" key="1">
    <citation type="submission" date="2018-03" db="EMBL/GenBank/DDBJ databases">
        <title>Genomic Encyclopedia of Archaeal and Bacterial Type Strains, Phase II (KMG-II): from individual species to whole genera.</title>
        <authorList>
            <person name="Goeker M."/>
        </authorList>
    </citation>
    <scope>NUCLEOTIDE SEQUENCE [LARGE SCALE GENOMIC DNA]</scope>
    <source>
        <strain evidence="1 2">DSM 100673</strain>
    </source>
</reference>
<dbReference type="Proteomes" id="UP000240418">
    <property type="component" value="Unassembled WGS sequence"/>
</dbReference>
<protein>
    <submittedName>
        <fullName evidence="1">Uncharacterized protein</fullName>
    </submittedName>
</protein>
<dbReference type="AlphaFoldDB" id="A0A2P8F0W3"/>
<proteinExistence type="predicted"/>
<dbReference type="EMBL" id="PYGJ01000025">
    <property type="protein sequence ID" value="PSL15356.1"/>
    <property type="molecule type" value="Genomic_DNA"/>
</dbReference>
<evidence type="ECO:0000313" key="1">
    <source>
        <dbReference type="EMBL" id="PSL15356.1"/>
    </source>
</evidence>
<keyword evidence="2" id="KW-1185">Reference proteome</keyword>
<comment type="caution">
    <text evidence="1">The sequence shown here is derived from an EMBL/GenBank/DDBJ whole genome shotgun (WGS) entry which is preliminary data.</text>
</comment>
<organism evidence="1 2">
    <name type="scientific">Shimia abyssi</name>
    <dbReference type="NCBI Taxonomy" id="1662395"/>
    <lineage>
        <taxon>Bacteria</taxon>
        <taxon>Pseudomonadati</taxon>
        <taxon>Pseudomonadota</taxon>
        <taxon>Alphaproteobacteria</taxon>
        <taxon>Rhodobacterales</taxon>
        <taxon>Roseobacteraceae</taxon>
    </lineage>
</organism>
<sequence>MTYEPSTGAIEVVANDRESRAELAQFLARHLLGVELNSEKVPTRQYDLPVLLNLSALIVLESLRSFSNSHEIEMLPFVFKKCLCFGSSY</sequence>
<gene>
    <name evidence="1" type="ORF">CLV88_1251</name>
</gene>
<evidence type="ECO:0000313" key="2">
    <source>
        <dbReference type="Proteomes" id="UP000240418"/>
    </source>
</evidence>
<name>A0A2P8F0W3_9RHOB</name>